<dbReference type="GO" id="GO:0005615">
    <property type="term" value="C:extracellular space"/>
    <property type="evidence" value="ECO:0007669"/>
    <property type="project" value="TreeGrafter"/>
</dbReference>
<evidence type="ECO:0000256" key="5">
    <source>
        <dbReference type="ARBA" id="ARBA00022737"/>
    </source>
</evidence>
<feature type="signal peptide" evidence="9">
    <location>
        <begin position="1"/>
        <end position="18"/>
    </location>
</feature>
<keyword evidence="5" id="KW-0677">Repeat</keyword>
<keyword evidence="2" id="KW-0964">Secreted</keyword>
<keyword evidence="4 9" id="KW-0732">Signal</keyword>
<dbReference type="Proteomes" id="UP001152836">
    <property type="component" value="Unassembled WGS sequence"/>
</dbReference>
<dbReference type="SUPFAM" id="SSF57535">
    <property type="entry name" value="Complement control module/SCR domain"/>
    <property type="match status" value="4"/>
</dbReference>
<dbReference type="AlphaFoldDB" id="A0AAU9Z724"/>
<dbReference type="SMART" id="SM00032">
    <property type="entry name" value="CCP"/>
    <property type="match status" value="3"/>
</dbReference>
<dbReference type="Gene3D" id="2.10.70.10">
    <property type="entry name" value="Complement Module, domain 1"/>
    <property type="match status" value="4"/>
</dbReference>
<feature type="chain" id="PRO_5043740137" evidence="9">
    <location>
        <begin position="19"/>
        <end position="271"/>
    </location>
</feature>
<keyword evidence="3 8" id="KW-0768">Sushi</keyword>
<dbReference type="GO" id="GO:0007596">
    <property type="term" value="P:blood coagulation"/>
    <property type="evidence" value="ECO:0007669"/>
    <property type="project" value="UniProtKB-ARBA"/>
</dbReference>
<dbReference type="InterPro" id="IPR000436">
    <property type="entry name" value="Sushi_SCR_CCP_dom"/>
</dbReference>
<evidence type="ECO:0000313" key="11">
    <source>
        <dbReference type="EMBL" id="CAH6787705.1"/>
    </source>
</evidence>
<evidence type="ECO:0000259" key="10">
    <source>
        <dbReference type="PROSITE" id="PS50923"/>
    </source>
</evidence>
<gene>
    <name evidence="11" type="primary">Cfhr1</name>
    <name evidence="11" type="ORF">PHOROB_LOCUS5529</name>
</gene>
<evidence type="ECO:0000313" key="12">
    <source>
        <dbReference type="Proteomes" id="UP001152836"/>
    </source>
</evidence>
<accession>A0AAU9Z724</accession>
<keyword evidence="7" id="KW-0325">Glycoprotein</keyword>
<evidence type="ECO:0000256" key="7">
    <source>
        <dbReference type="ARBA" id="ARBA00023180"/>
    </source>
</evidence>
<organism evidence="11 12">
    <name type="scientific">Phodopus roborovskii</name>
    <name type="common">Roborovski's desert hamster</name>
    <name type="synonym">Cricetulus roborovskii</name>
    <dbReference type="NCBI Taxonomy" id="109678"/>
    <lineage>
        <taxon>Eukaryota</taxon>
        <taxon>Metazoa</taxon>
        <taxon>Chordata</taxon>
        <taxon>Craniata</taxon>
        <taxon>Vertebrata</taxon>
        <taxon>Euteleostomi</taxon>
        <taxon>Mammalia</taxon>
        <taxon>Eutheria</taxon>
        <taxon>Euarchontoglires</taxon>
        <taxon>Glires</taxon>
        <taxon>Rodentia</taxon>
        <taxon>Myomorpha</taxon>
        <taxon>Muroidea</taxon>
        <taxon>Cricetidae</taxon>
        <taxon>Cricetinae</taxon>
        <taxon>Phodopus</taxon>
    </lineage>
</organism>
<protein>
    <submittedName>
        <fullName evidence="11">Cfhr1 protein</fullName>
    </submittedName>
</protein>
<feature type="domain" description="Sushi" evidence="10">
    <location>
        <begin position="147"/>
        <end position="205"/>
    </location>
</feature>
<evidence type="ECO:0000256" key="9">
    <source>
        <dbReference type="SAM" id="SignalP"/>
    </source>
</evidence>
<feature type="disulfide bond" evidence="8">
    <location>
        <begin position="149"/>
        <end position="192"/>
    </location>
</feature>
<dbReference type="FunFam" id="2.10.70.10:FF:000060">
    <property type="entry name" value="Complement inhibitory factor H"/>
    <property type="match status" value="1"/>
</dbReference>
<evidence type="ECO:0000256" key="3">
    <source>
        <dbReference type="ARBA" id="ARBA00022659"/>
    </source>
</evidence>
<dbReference type="PANTHER" id="PTHR45785:SF7">
    <property type="entry name" value="COMPLEMENT FACTOR H"/>
    <property type="match status" value="1"/>
</dbReference>
<evidence type="ECO:0000256" key="8">
    <source>
        <dbReference type="PROSITE-ProRule" id="PRU00302"/>
    </source>
</evidence>
<evidence type="ECO:0000256" key="1">
    <source>
        <dbReference type="ARBA" id="ARBA00004613"/>
    </source>
</evidence>
<dbReference type="EMBL" id="CALSGD010001400">
    <property type="protein sequence ID" value="CAH6787705.1"/>
    <property type="molecule type" value="Genomic_DNA"/>
</dbReference>
<keyword evidence="12" id="KW-1185">Reference proteome</keyword>
<name>A0AAU9Z724_PHORO</name>
<comment type="caution">
    <text evidence="11">The sequence shown here is derived from an EMBL/GenBank/DDBJ whole genome shotgun (WGS) entry which is preliminary data.</text>
</comment>
<comment type="subcellular location">
    <subcellularLocation>
        <location evidence="1">Secreted</location>
    </subcellularLocation>
</comment>
<evidence type="ECO:0000256" key="4">
    <source>
        <dbReference type="ARBA" id="ARBA00022729"/>
    </source>
</evidence>
<dbReference type="FunFam" id="2.10.70.10:FF:000026">
    <property type="entry name" value="Complement inhibitory factor H"/>
    <property type="match status" value="1"/>
</dbReference>
<evidence type="ECO:0000256" key="2">
    <source>
        <dbReference type="ARBA" id="ARBA00022525"/>
    </source>
</evidence>
<dbReference type="FunFam" id="2.10.70.10:FF:000054">
    <property type="entry name" value="Complement inhibitory factor H"/>
    <property type="match status" value="1"/>
</dbReference>
<dbReference type="Pfam" id="PF00084">
    <property type="entry name" value="Sushi"/>
    <property type="match status" value="3"/>
</dbReference>
<dbReference type="InterPro" id="IPR035976">
    <property type="entry name" value="Sushi/SCR/CCP_sf"/>
</dbReference>
<dbReference type="PANTHER" id="PTHR45785">
    <property type="entry name" value="COMPLEMENT FACTOR H-RELATED"/>
    <property type="match status" value="1"/>
</dbReference>
<dbReference type="FunFam" id="2.10.70.10:FF:000041">
    <property type="entry name" value="Complement factor H"/>
    <property type="match status" value="1"/>
</dbReference>
<feature type="domain" description="Sushi" evidence="10">
    <location>
        <begin position="85"/>
        <end position="142"/>
    </location>
</feature>
<dbReference type="InterPro" id="IPR051503">
    <property type="entry name" value="ComplSys_Reg/VirEntry_Med"/>
</dbReference>
<comment type="caution">
    <text evidence="8">Lacks conserved residue(s) required for the propagation of feature annotation.</text>
</comment>
<reference evidence="11" key="1">
    <citation type="submission" date="2022-06" db="EMBL/GenBank/DDBJ databases">
        <authorList>
            <person name="Andreotti S."/>
            <person name="Wyler E."/>
        </authorList>
    </citation>
    <scope>NUCLEOTIDE SEQUENCE</scope>
</reference>
<keyword evidence="6 8" id="KW-1015">Disulfide bond</keyword>
<dbReference type="PROSITE" id="PS50923">
    <property type="entry name" value="SUSHI"/>
    <property type="match status" value="2"/>
</dbReference>
<sequence>MLLLANVFLSLWLSTAKGEVKPCDFPHIKNGGLYHEGKYRAYFPASVGKQFSYYCKRGFVIHSGTHWGYIRCTTQGWEPAVPCLRQCSFPYVDHGVLLERKASYVQDQSAKVKCYSGYRLPNGQDTITCTENGWSPQPKCIRVNSTKTCGPPPPIDNGDITSFPLPVYAPLSSVEYQCQSLYRLQGNKKITCRNGEWSEKPKCLHPCIVSEGILETHNIIFRWREKQKRYYESGEMQEFRCKNGYHLAASQTLNPVCNDGHIVYPTCTKSH</sequence>
<dbReference type="CDD" id="cd00033">
    <property type="entry name" value="CCP"/>
    <property type="match status" value="2"/>
</dbReference>
<evidence type="ECO:0000256" key="6">
    <source>
        <dbReference type="ARBA" id="ARBA00023157"/>
    </source>
</evidence>
<dbReference type="GO" id="GO:0001851">
    <property type="term" value="F:complement component C3b binding"/>
    <property type="evidence" value="ECO:0007669"/>
    <property type="project" value="TreeGrafter"/>
</dbReference>
<proteinExistence type="predicted"/>
<dbReference type="GO" id="GO:0006956">
    <property type="term" value="P:complement activation"/>
    <property type="evidence" value="ECO:0007669"/>
    <property type="project" value="TreeGrafter"/>
</dbReference>